<gene>
    <name evidence="2" type="ORF">K450DRAFT_246492</name>
</gene>
<evidence type="ECO:0000313" key="3">
    <source>
        <dbReference type="Proteomes" id="UP001206595"/>
    </source>
</evidence>
<dbReference type="AlphaFoldDB" id="A0AAD5E802"/>
<proteinExistence type="predicted"/>
<reference evidence="2" key="1">
    <citation type="submission" date="2021-06" db="EMBL/GenBank/DDBJ databases">
        <authorList>
            <consortium name="DOE Joint Genome Institute"/>
            <person name="Mondo S.J."/>
            <person name="Amses K.R."/>
            <person name="Simmons D.R."/>
            <person name="Longcore J.E."/>
            <person name="Seto K."/>
            <person name="Alves G.H."/>
            <person name="Bonds A.E."/>
            <person name="Quandt C.A."/>
            <person name="Davis W.J."/>
            <person name="Chang Y."/>
            <person name="Letcher P.M."/>
            <person name="Powell M.J."/>
            <person name="Kuo A."/>
            <person name="Labutti K."/>
            <person name="Pangilinan J."/>
            <person name="Andreopoulos W."/>
            <person name="Tritt A."/>
            <person name="Riley R."/>
            <person name="Hundley H."/>
            <person name="Johnson J."/>
            <person name="Lipzen A."/>
            <person name="Barry K."/>
            <person name="Berbee M.L."/>
            <person name="Buchler N.E."/>
            <person name="Grigoriev I.V."/>
            <person name="Spatafora J.W."/>
            <person name="Stajich J.E."/>
            <person name="James T.Y."/>
        </authorList>
    </citation>
    <scope>NUCLEOTIDE SEQUENCE</scope>
    <source>
        <strain evidence="2">AG</strain>
    </source>
</reference>
<evidence type="ECO:0000256" key="1">
    <source>
        <dbReference type="SAM" id="Phobius"/>
    </source>
</evidence>
<keyword evidence="1" id="KW-0472">Membrane</keyword>
<protein>
    <submittedName>
        <fullName evidence="2">Uncharacterized protein</fullName>
    </submittedName>
</protein>
<reference evidence="2" key="2">
    <citation type="journal article" date="2022" name="Proc. Natl. Acad. Sci. U.S.A.">
        <title>Diploid-dominant life cycles characterize the early evolution of Fungi.</title>
        <authorList>
            <person name="Amses K.R."/>
            <person name="Simmons D.R."/>
            <person name="Longcore J.E."/>
            <person name="Mondo S.J."/>
            <person name="Seto K."/>
            <person name="Jeronimo G.H."/>
            <person name="Bonds A.E."/>
            <person name="Quandt C.A."/>
            <person name="Davis W.J."/>
            <person name="Chang Y."/>
            <person name="Federici B.A."/>
            <person name="Kuo A."/>
            <person name="LaButti K."/>
            <person name="Pangilinan J."/>
            <person name="Andreopoulos W."/>
            <person name="Tritt A."/>
            <person name="Riley R."/>
            <person name="Hundley H."/>
            <person name="Johnson J."/>
            <person name="Lipzen A."/>
            <person name="Barry K."/>
            <person name="Lang B.F."/>
            <person name="Cuomo C.A."/>
            <person name="Buchler N.E."/>
            <person name="Grigoriev I.V."/>
            <person name="Spatafora J.W."/>
            <person name="Stajich J.E."/>
            <person name="James T.Y."/>
        </authorList>
    </citation>
    <scope>NUCLEOTIDE SEQUENCE</scope>
    <source>
        <strain evidence="2">AG</strain>
    </source>
</reference>
<sequence length="204" mass="22785">MNHPPPPTSRSQHTHKIFEAYRLCTTATVKLMMIAPTFTVAIYGLNDVFLTPSVLSAILNLLRLPRRKLRLPKSPPPNIRLPPDLQPPLPKRPQMLTLPTRHNLLACCLKPTLHPLLTPLLRLATKVQHLEINPLSTTLMLHHPLKQLLLPLHPVHPPPPALRHLPPMAATMEATMAAKTTWPILMSSQATLPIKNLVLELVSV</sequence>
<dbReference type="GeneID" id="75915265"/>
<keyword evidence="1" id="KW-1133">Transmembrane helix</keyword>
<evidence type="ECO:0000313" key="2">
    <source>
        <dbReference type="EMBL" id="KAI8578574.1"/>
    </source>
</evidence>
<dbReference type="EMBL" id="MU620928">
    <property type="protein sequence ID" value="KAI8578574.1"/>
    <property type="molecule type" value="Genomic_DNA"/>
</dbReference>
<dbReference type="RefSeq" id="XP_051443578.1">
    <property type="nucleotide sequence ID" value="XM_051589920.1"/>
</dbReference>
<keyword evidence="3" id="KW-1185">Reference proteome</keyword>
<accession>A0AAD5E802</accession>
<organism evidence="2 3">
    <name type="scientific">Umbelopsis ramanniana AG</name>
    <dbReference type="NCBI Taxonomy" id="1314678"/>
    <lineage>
        <taxon>Eukaryota</taxon>
        <taxon>Fungi</taxon>
        <taxon>Fungi incertae sedis</taxon>
        <taxon>Mucoromycota</taxon>
        <taxon>Mucoromycotina</taxon>
        <taxon>Umbelopsidomycetes</taxon>
        <taxon>Umbelopsidales</taxon>
        <taxon>Umbelopsidaceae</taxon>
        <taxon>Umbelopsis</taxon>
    </lineage>
</organism>
<keyword evidence="1" id="KW-0812">Transmembrane</keyword>
<comment type="caution">
    <text evidence="2">The sequence shown here is derived from an EMBL/GenBank/DDBJ whole genome shotgun (WGS) entry which is preliminary data.</text>
</comment>
<dbReference type="Proteomes" id="UP001206595">
    <property type="component" value="Unassembled WGS sequence"/>
</dbReference>
<name>A0AAD5E802_UMBRA</name>
<feature type="transmembrane region" description="Helical" evidence="1">
    <location>
        <begin position="40"/>
        <end position="62"/>
    </location>
</feature>